<evidence type="ECO:0000313" key="1">
    <source>
        <dbReference type="EMBL" id="QQK08356.1"/>
    </source>
</evidence>
<gene>
    <name evidence="1" type="ORF">JFY71_02090</name>
</gene>
<proteinExistence type="predicted"/>
<keyword evidence="2" id="KW-1185">Reference proteome</keyword>
<evidence type="ECO:0000313" key="2">
    <source>
        <dbReference type="Proteomes" id="UP000595814"/>
    </source>
</evidence>
<protein>
    <submittedName>
        <fullName evidence="1">M20 family metallopeptidase</fullName>
    </submittedName>
</protein>
<accession>A0AC61MXP8</accession>
<dbReference type="Proteomes" id="UP000595814">
    <property type="component" value="Chromosome"/>
</dbReference>
<organism evidence="1 2">
    <name type="scientific">Miniphocaeibacter halophilus</name>
    <dbReference type="NCBI Taxonomy" id="2931922"/>
    <lineage>
        <taxon>Bacteria</taxon>
        <taxon>Bacillati</taxon>
        <taxon>Bacillota</taxon>
        <taxon>Tissierellia</taxon>
        <taxon>Tissierellales</taxon>
        <taxon>Peptoniphilaceae</taxon>
        <taxon>Miniphocaeibacter</taxon>
    </lineage>
</organism>
<sequence>MISKDKIKKEVEILYSEKQEQLEKISHYIHDNPEIEFTEYKAQKILSDYLEENGFDVRRGIGGIETSFEAVYNNGEKGTNIAFLAEYDALKDIGHACGHNIIGTTSTGAGVIVKELMEKYDIPGTIRVIGTPAEEGAGGKVIMLDHGVFKGLDAALIMHPAEDSMPDDISFASANIKYTFTGVPSHAAAFPWKGKNALTGVIQMFNMVDSQRIHLKDYSRVHGIILEGGTAHNVITEKASALFNIRALNYEYLLEIMNMLKNCAEGSALGTGTKVEIEVQGNILKDIRNNNKLVNLVRNNMELFEEDYIERDLSQGIGSTDMANVTHEIPAIQFYIRLRENTGTHTKEFEIASGDEHGERTLKQAVKVLSMTGLELLLEAKEN</sequence>
<reference evidence="1 2" key="1">
    <citation type="journal article" date="2022" name="Int. J. Syst. Evol. Microbiol.">
        <title>Miniphocaeibacter halophilus sp. nov., an ammonium-tolerant acetate-producing bacterium isolated from a biogas system.</title>
        <authorList>
            <person name="Schnurer A."/>
            <person name="Singh A."/>
            <person name="Bi S."/>
            <person name="Qiao W."/>
            <person name="Westerholm M."/>
        </authorList>
    </citation>
    <scope>NUCLEOTIDE SEQUENCE [LARGE SCALE GENOMIC DNA]</scope>
    <source>
        <strain evidence="1 2">AMB_01</strain>
    </source>
</reference>
<name>A0AC61MXP8_9FIRM</name>
<dbReference type="EMBL" id="CP066744">
    <property type="protein sequence ID" value="QQK08356.1"/>
    <property type="molecule type" value="Genomic_DNA"/>
</dbReference>